<reference evidence="1 2" key="1">
    <citation type="submission" date="2019-02" db="EMBL/GenBank/DDBJ databases">
        <title>Deep-cultivation of Planctomycetes and their phenomic and genomic characterization uncovers novel biology.</title>
        <authorList>
            <person name="Wiegand S."/>
            <person name="Jogler M."/>
            <person name="Boedeker C."/>
            <person name="Pinto D."/>
            <person name="Vollmers J."/>
            <person name="Rivas-Marin E."/>
            <person name="Kohn T."/>
            <person name="Peeters S.H."/>
            <person name="Heuer A."/>
            <person name="Rast P."/>
            <person name="Oberbeckmann S."/>
            <person name="Bunk B."/>
            <person name="Jeske O."/>
            <person name="Meyerdierks A."/>
            <person name="Storesund J.E."/>
            <person name="Kallscheuer N."/>
            <person name="Luecker S."/>
            <person name="Lage O.M."/>
            <person name="Pohl T."/>
            <person name="Merkel B.J."/>
            <person name="Hornburger P."/>
            <person name="Mueller R.-W."/>
            <person name="Bruemmer F."/>
            <person name="Labrenz M."/>
            <person name="Spormann A.M."/>
            <person name="Op den Camp H."/>
            <person name="Overmann J."/>
            <person name="Amann R."/>
            <person name="Jetten M.S.M."/>
            <person name="Mascher T."/>
            <person name="Medema M.H."/>
            <person name="Devos D.P."/>
            <person name="Kaster A.-K."/>
            <person name="Ovreas L."/>
            <person name="Rohde M."/>
            <person name="Galperin M.Y."/>
            <person name="Jogler C."/>
        </authorList>
    </citation>
    <scope>NUCLEOTIDE SEQUENCE [LARGE SCALE GENOMIC DNA]</scope>
    <source>
        <strain evidence="1 2">Pan241w</strain>
    </source>
</reference>
<name>A0A517RHW2_9PLAN</name>
<evidence type="ECO:0000313" key="1">
    <source>
        <dbReference type="EMBL" id="QDT43465.1"/>
    </source>
</evidence>
<protein>
    <submittedName>
        <fullName evidence="1">Uncharacterized protein</fullName>
    </submittedName>
</protein>
<dbReference type="AlphaFoldDB" id="A0A517RHW2"/>
<gene>
    <name evidence="1" type="ORF">Pan241w_35660</name>
</gene>
<organism evidence="1 2">
    <name type="scientific">Gimesia alba</name>
    <dbReference type="NCBI Taxonomy" id="2527973"/>
    <lineage>
        <taxon>Bacteria</taxon>
        <taxon>Pseudomonadati</taxon>
        <taxon>Planctomycetota</taxon>
        <taxon>Planctomycetia</taxon>
        <taxon>Planctomycetales</taxon>
        <taxon>Planctomycetaceae</taxon>
        <taxon>Gimesia</taxon>
    </lineage>
</organism>
<proteinExistence type="predicted"/>
<keyword evidence="2" id="KW-1185">Reference proteome</keyword>
<dbReference type="Proteomes" id="UP000317171">
    <property type="component" value="Chromosome"/>
</dbReference>
<dbReference type="EMBL" id="CP036269">
    <property type="protein sequence ID" value="QDT43465.1"/>
    <property type="molecule type" value="Genomic_DNA"/>
</dbReference>
<accession>A0A517RHW2</accession>
<dbReference type="KEGG" id="gaz:Pan241w_35660"/>
<sequence>MTRIEISFDEYDAECLTFLSEHFDTQGEYVAISDFPQYKELGREHVVKVVDRFRRFQMVEFLDRDTITILPQLLSVAEQLRVPEKSADEPMSFADVEITCLNRLADMFKSGTMGTSVDILFDGIDIDNSQKNSVCEFLKTRNVIKPTYQLGQRLPYFF</sequence>
<evidence type="ECO:0000313" key="2">
    <source>
        <dbReference type="Proteomes" id="UP000317171"/>
    </source>
</evidence>